<comment type="caution">
    <text evidence="3">The sequence shown here is derived from an EMBL/GenBank/DDBJ whole genome shotgun (WGS) entry which is preliminary data.</text>
</comment>
<evidence type="ECO:0000256" key="1">
    <source>
        <dbReference type="SAM" id="Phobius"/>
    </source>
</evidence>
<proteinExistence type="predicted"/>
<keyword evidence="1" id="KW-0472">Membrane</keyword>
<dbReference type="CDD" id="cd03507">
    <property type="entry name" value="Delta12-FADS-like"/>
    <property type="match status" value="1"/>
</dbReference>
<feature type="transmembrane region" description="Helical" evidence="1">
    <location>
        <begin position="151"/>
        <end position="173"/>
    </location>
</feature>
<dbReference type="EMBL" id="CAJJDM010000009">
    <property type="protein sequence ID" value="CAD8048191.1"/>
    <property type="molecule type" value="Genomic_DNA"/>
</dbReference>
<feature type="transmembrane region" description="Helical" evidence="1">
    <location>
        <begin position="54"/>
        <end position="78"/>
    </location>
</feature>
<gene>
    <name evidence="3" type="ORF">PPRIM_AZ9-3.1.T0120360</name>
</gene>
<feature type="transmembrane region" description="Helical" evidence="1">
    <location>
        <begin position="232"/>
        <end position="252"/>
    </location>
</feature>
<evidence type="ECO:0000313" key="4">
    <source>
        <dbReference type="Proteomes" id="UP000688137"/>
    </source>
</evidence>
<accession>A0A8S1JZM8</accession>
<dbReference type="InterPro" id="IPR005804">
    <property type="entry name" value="FA_desaturase_dom"/>
</dbReference>
<keyword evidence="4" id="KW-1185">Reference proteome</keyword>
<keyword evidence="1" id="KW-1133">Transmembrane helix</keyword>
<evidence type="ECO:0000259" key="2">
    <source>
        <dbReference type="Pfam" id="PF00487"/>
    </source>
</evidence>
<dbReference type="GO" id="GO:0006629">
    <property type="term" value="P:lipid metabolic process"/>
    <property type="evidence" value="ECO:0007669"/>
    <property type="project" value="InterPro"/>
</dbReference>
<dbReference type="InterPro" id="IPR012171">
    <property type="entry name" value="Fatty_acid_desaturase"/>
</dbReference>
<feature type="transmembrane region" description="Helical" evidence="1">
    <location>
        <begin position="29"/>
        <end position="48"/>
    </location>
</feature>
<dbReference type="Proteomes" id="UP000688137">
    <property type="component" value="Unassembled WGS sequence"/>
</dbReference>
<feature type="domain" description="Fatty acid desaturase" evidence="2">
    <location>
        <begin position="60"/>
        <end position="318"/>
    </location>
</feature>
<organism evidence="3 4">
    <name type="scientific">Paramecium primaurelia</name>
    <dbReference type="NCBI Taxonomy" id="5886"/>
    <lineage>
        <taxon>Eukaryota</taxon>
        <taxon>Sar</taxon>
        <taxon>Alveolata</taxon>
        <taxon>Ciliophora</taxon>
        <taxon>Intramacronucleata</taxon>
        <taxon>Oligohymenophorea</taxon>
        <taxon>Peniculida</taxon>
        <taxon>Parameciidae</taxon>
        <taxon>Paramecium</taxon>
    </lineage>
</organism>
<evidence type="ECO:0000313" key="3">
    <source>
        <dbReference type="EMBL" id="CAD8048191.1"/>
    </source>
</evidence>
<name>A0A8S1JZM8_PARPR</name>
<dbReference type="AlphaFoldDB" id="A0A8S1JZM8"/>
<dbReference type="Pfam" id="PF00487">
    <property type="entry name" value="FA_desaturase"/>
    <property type="match status" value="1"/>
</dbReference>
<protein>
    <recommendedName>
        <fullName evidence="2">Fatty acid desaturase domain-containing protein</fullName>
    </recommendedName>
</protein>
<dbReference type="OMA" id="IGQHIFH"/>
<keyword evidence="1" id="KW-0812">Transmembrane</keyword>
<sequence length="358" mass="40824">MIKGQEQINLAQIRKAIPESLFKKSESRFLVSVAQAISTTALLAYIGYRYIPLTWYALPIWIVFDFLLGTVAMGIWVLGHECGHQAFSDNKLWNDILGYFLHEILLVPYFSWQHSHALHHAKTNHLTEGETFCPVVLNSKMGKIYQKTKDIIGIESFSIVQIFNVTVLGWPLYLLLGVTGGPSRGFTSHFIVPNKLFPSRMLLKVSLSNIGLCFVIFGLYKWAQATSFAEVMALYIGPYLVVNMWLTIITFLQHTDINIPHYDSTSWNWLKGALSTIDRNYPAWIDSLHFEIGTTHVLHHVFSELPHYHANEANLYFKKAIGDLYHNDEKPLLTSLYQSASLVGVEHKGDGVWFFSKE</sequence>
<feature type="transmembrane region" description="Helical" evidence="1">
    <location>
        <begin position="201"/>
        <end position="220"/>
    </location>
</feature>
<dbReference type="PANTHER" id="PTHR32100">
    <property type="entry name" value="OMEGA-6 FATTY ACID DESATURASE, CHLOROPLASTIC"/>
    <property type="match status" value="1"/>
</dbReference>
<reference evidence="3" key="1">
    <citation type="submission" date="2021-01" db="EMBL/GenBank/DDBJ databases">
        <authorList>
            <consortium name="Genoscope - CEA"/>
            <person name="William W."/>
        </authorList>
    </citation>
    <scope>NUCLEOTIDE SEQUENCE</scope>
</reference>
<dbReference type="GO" id="GO:0016491">
    <property type="term" value="F:oxidoreductase activity"/>
    <property type="evidence" value="ECO:0007669"/>
    <property type="project" value="InterPro"/>
</dbReference>